<proteinExistence type="predicted"/>
<protein>
    <submittedName>
        <fullName evidence="1">Uncharacterized protein</fullName>
    </submittedName>
</protein>
<dbReference type="GeneID" id="11117556"/>
<evidence type="ECO:0000313" key="1">
    <source>
        <dbReference type="EMBL" id="AEK82004.1"/>
    </source>
</evidence>
<dbReference type="KEGG" id="vg:11117556"/>
<name>G0X522_9CAUD</name>
<dbReference type="RefSeq" id="YP_004782464.1">
    <property type="nucleotide sequence ID" value="NC_015938.1"/>
</dbReference>
<reference evidence="1 2" key="1">
    <citation type="journal article" date="2011" name="Arch. Virol.">
        <title>The genome sequence of enterobacterial phage 7-11, which possesses an unusually elongated head.</title>
        <authorList>
            <person name="Kropinski A.M."/>
            <person name="Lingohr E.J."/>
            <person name="Ackermann H.W."/>
        </authorList>
    </citation>
    <scope>NUCLEOTIDE SEQUENCE [LARGE SCALE GENOMIC DNA]</scope>
</reference>
<sequence>MTKNEINKKQLIDSVIAGKGPYCSLTSPNMRSCDDIGYVNSYTALTEAIAAFAAKHKVTKVVVMTGSNIMNCGDGPTSVFDVSVSIK</sequence>
<organism evidence="1 2">
    <name type="scientific">Salmonella phage 7-11</name>
    <dbReference type="NCBI Taxonomy" id="1054968"/>
    <lineage>
        <taxon>Viruses</taxon>
        <taxon>Duplodnaviria</taxon>
        <taxon>Heunggongvirae</taxon>
        <taxon>Uroviricota</taxon>
        <taxon>Caudoviricetes</taxon>
        <taxon>Grimontviridae</taxon>
        <taxon>Moazamivirus</taxon>
        <taxon>Moazamivirus 711</taxon>
    </lineage>
</organism>
<accession>G0X522</accession>
<evidence type="ECO:0000313" key="2">
    <source>
        <dbReference type="Proteomes" id="UP000001639"/>
    </source>
</evidence>
<keyword evidence="2" id="KW-1185">Reference proteome</keyword>
<dbReference type="Proteomes" id="UP000001639">
    <property type="component" value="Segment"/>
</dbReference>
<dbReference type="EMBL" id="HM997019">
    <property type="protein sequence ID" value="AEK82004.1"/>
    <property type="molecule type" value="Genomic_DNA"/>
</dbReference>